<dbReference type="SUPFAM" id="SSF46785">
    <property type="entry name" value="Winged helix' DNA-binding domain"/>
    <property type="match status" value="1"/>
</dbReference>
<name>A0ABV5R8N1_9ACTN</name>
<accession>A0ABV5R8N1</accession>
<dbReference type="InterPro" id="IPR001845">
    <property type="entry name" value="HTH_ArsR_DNA-bd_dom"/>
</dbReference>
<reference evidence="5 6" key="1">
    <citation type="submission" date="2024-09" db="EMBL/GenBank/DDBJ databases">
        <authorList>
            <person name="Sun Q."/>
            <person name="Mori K."/>
        </authorList>
    </citation>
    <scope>NUCLEOTIDE SEQUENCE [LARGE SCALE GENOMIC DNA]</scope>
    <source>
        <strain evidence="5 6">JCM 3331</strain>
    </source>
</reference>
<protein>
    <submittedName>
        <fullName evidence="5">ArsR/SmtB family transcription factor</fullName>
    </submittedName>
</protein>
<evidence type="ECO:0000256" key="3">
    <source>
        <dbReference type="ARBA" id="ARBA00023163"/>
    </source>
</evidence>
<proteinExistence type="predicted"/>
<dbReference type="CDD" id="cd00090">
    <property type="entry name" value="HTH_ARSR"/>
    <property type="match status" value="1"/>
</dbReference>
<feature type="domain" description="HTH arsR-type" evidence="4">
    <location>
        <begin position="250"/>
        <end position="324"/>
    </location>
</feature>
<organism evidence="5 6">
    <name type="scientific">Streptomyces yanii</name>
    <dbReference type="NCBI Taxonomy" id="78510"/>
    <lineage>
        <taxon>Bacteria</taxon>
        <taxon>Bacillati</taxon>
        <taxon>Actinomycetota</taxon>
        <taxon>Actinomycetes</taxon>
        <taxon>Kitasatosporales</taxon>
        <taxon>Streptomycetaceae</taxon>
        <taxon>Streptomyces</taxon>
    </lineage>
</organism>
<evidence type="ECO:0000313" key="6">
    <source>
        <dbReference type="Proteomes" id="UP001589710"/>
    </source>
</evidence>
<dbReference type="RefSeq" id="WP_345516754.1">
    <property type="nucleotide sequence ID" value="NZ_BAAAXD010000039.1"/>
</dbReference>
<dbReference type="InterPro" id="IPR036390">
    <property type="entry name" value="WH_DNA-bd_sf"/>
</dbReference>
<comment type="caution">
    <text evidence="5">The sequence shown here is derived from an EMBL/GenBank/DDBJ whole genome shotgun (WGS) entry which is preliminary data.</text>
</comment>
<evidence type="ECO:0000256" key="1">
    <source>
        <dbReference type="ARBA" id="ARBA00023015"/>
    </source>
</evidence>
<keyword evidence="2" id="KW-0238">DNA-binding</keyword>
<keyword evidence="3" id="KW-0804">Transcription</keyword>
<dbReference type="Gene3D" id="1.10.10.10">
    <property type="entry name" value="Winged helix-like DNA-binding domain superfamily/Winged helix DNA-binding domain"/>
    <property type="match status" value="1"/>
</dbReference>
<evidence type="ECO:0000256" key="2">
    <source>
        <dbReference type="ARBA" id="ARBA00023125"/>
    </source>
</evidence>
<evidence type="ECO:0000313" key="5">
    <source>
        <dbReference type="EMBL" id="MFB9573711.1"/>
    </source>
</evidence>
<dbReference type="Proteomes" id="UP001589710">
    <property type="component" value="Unassembled WGS sequence"/>
</dbReference>
<evidence type="ECO:0000259" key="4">
    <source>
        <dbReference type="SMART" id="SM00418"/>
    </source>
</evidence>
<gene>
    <name evidence="5" type="ORF">ACFFTL_15655</name>
</gene>
<dbReference type="PANTHER" id="PTHR43132:SF8">
    <property type="entry name" value="HTH-TYPE TRANSCRIPTIONAL REGULATOR KMTR"/>
    <property type="match status" value="1"/>
</dbReference>
<keyword evidence="1" id="KW-0805">Transcription regulation</keyword>
<dbReference type="SMART" id="SM00418">
    <property type="entry name" value="HTH_ARSR"/>
    <property type="match status" value="1"/>
</dbReference>
<sequence length="331" mass="35727">MIRLHFTDTDLRRVTVAQAPDALLETALSVRRLRGGTAAGGTTRPALSQWHKAMQETRPRPGVLLDLVPRNGFLPDFLQQPKARDFATALDLVTGTSAEQLALDLGLADTPGWNGSLEQPSRWARELANGSPAARRALQRDLQAYFTSTIAPLWPRVRADAMADRAVRAEMLLRGGVDALLTTLSPTWSWQAPVLTLPSTSRHDIPLCGRGLLLVPSWFAVSALVMYRPQKPTVLVHPMLLAQEPAFSFDVLGPLLGRTRAAVLAVLRVPATTTELAERVGISLATASQHATVLRNAALVDTTRTGPSVLHSLTPLGLALLAGEEPSTPMH</sequence>
<dbReference type="PANTHER" id="PTHR43132">
    <property type="entry name" value="ARSENICAL RESISTANCE OPERON REPRESSOR ARSR-RELATED"/>
    <property type="match status" value="1"/>
</dbReference>
<dbReference type="InterPro" id="IPR011991">
    <property type="entry name" value="ArsR-like_HTH"/>
</dbReference>
<dbReference type="InterPro" id="IPR036388">
    <property type="entry name" value="WH-like_DNA-bd_sf"/>
</dbReference>
<dbReference type="EMBL" id="JBHMCG010000064">
    <property type="protein sequence ID" value="MFB9573711.1"/>
    <property type="molecule type" value="Genomic_DNA"/>
</dbReference>
<keyword evidence="6" id="KW-1185">Reference proteome</keyword>
<dbReference type="Pfam" id="PF12840">
    <property type="entry name" value="HTH_20"/>
    <property type="match status" value="1"/>
</dbReference>
<dbReference type="InterPro" id="IPR051011">
    <property type="entry name" value="Metal_resp_trans_reg"/>
</dbReference>